<dbReference type="Proteomes" id="UP000295215">
    <property type="component" value="Unassembled WGS sequence"/>
</dbReference>
<dbReference type="GO" id="GO:0016758">
    <property type="term" value="F:hexosyltransferase activity"/>
    <property type="evidence" value="ECO:0007669"/>
    <property type="project" value="UniProtKB-ARBA"/>
</dbReference>
<gene>
    <name evidence="2" type="ORF">C8P70_101142</name>
</gene>
<dbReference type="SUPFAM" id="SSF53448">
    <property type="entry name" value="Nucleotide-diphospho-sugar transferases"/>
    <property type="match status" value="1"/>
</dbReference>
<keyword evidence="2" id="KW-0808">Transferase</keyword>
<dbReference type="PANTHER" id="PTHR22916:SF3">
    <property type="entry name" value="UDP-GLCNAC:BETAGAL BETA-1,3-N-ACETYLGLUCOSAMINYLTRANSFERASE-LIKE PROTEIN 1"/>
    <property type="match status" value="1"/>
</dbReference>
<dbReference type="OrthoDB" id="396512at2"/>
<feature type="domain" description="Glycosyltransferase 2-like" evidence="1">
    <location>
        <begin position="7"/>
        <end position="180"/>
    </location>
</feature>
<protein>
    <submittedName>
        <fullName evidence="2">GT2 family glycosyltransferase</fullName>
    </submittedName>
</protein>
<dbReference type="InterPro" id="IPR029044">
    <property type="entry name" value="Nucleotide-diphossugar_trans"/>
</dbReference>
<evidence type="ECO:0000259" key="1">
    <source>
        <dbReference type="Pfam" id="PF00535"/>
    </source>
</evidence>
<dbReference type="Pfam" id="PF00535">
    <property type="entry name" value="Glycos_transf_2"/>
    <property type="match status" value="1"/>
</dbReference>
<name>A0A4R7FC51_9FLAO</name>
<keyword evidence="3" id="KW-1185">Reference proteome</keyword>
<reference evidence="2 3" key="1">
    <citation type="submission" date="2019-03" db="EMBL/GenBank/DDBJ databases">
        <title>Genomic Encyclopedia of Archaeal and Bacterial Type Strains, Phase II (KMG-II): from individual species to whole genera.</title>
        <authorList>
            <person name="Goeker M."/>
        </authorList>
    </citation>
    <scope>NUCLEOTIDE SEQUENCE [LARGE SCALE GENOMIC DNA]</scope>
    <source>
        <strain evidence="2 3">DSM 28213</strain>
    </source>
</reference>
<proteinExistence type="predicted"/>
<evidence type="ECO:0000313" key="2">
    <source>
        <dbReference type="EMBL" id="TDS66245.1"/>
    </source>
</evidence>
<dbReference type="InterPro" id="IPR001173">
    <property type="entry name" value="Glyco_trans_2-like"/>
</dbReference>
<dbReference type="PANTHER" id="PTHR22916">
    <property type="entry name" value="GLYCOSYLTRANSFERASE"/>
    <property type="match status" value="1"/>
</dbReference>
<organism evidence="2 3">
    <name type="scientific">Myroides indicus</name>
    <dbReference type="NCBI Taxonomy" id="1323422"/>
    <lineage>
        <taxon>Bacteria</taxon>
        <taxon>Pseudomonadati</taxon>
        <taxon>Bacteroidota</taxon>
        <taxon>Flavobacteriia</taxon>
        <taxon>Flavobacteriales</taxon>
        <taxon>Flavobacteriaceae</taxon>
        <taxon>Myroides</taxon>
    </lineage>
</organism>
<comment type="caution">
    <text evidence="2">The sequence shown here is derived from an EMBL/GenBank/DDBJ whole genome shotgun (WGS) entry which is preliminary data.</text>
</comment>
<dbReference type="AlphaFoldDB" id="A0A4R7FC51"/>
<dbReference type="EMBL" id="SOAG01000001">
    <property type="protein sequence ID" value="TDS66245.1"/>
    <property type="molecule type" value="Genomic_DNA"/>
</dbReference>
<evidence type="ECO:0000313" key="3">
    <source>
        <dbReference type="Proteomes" id="UP000295215"/>
    </source>
</evidence>
<dbReference type="RefSeq" id="WP_133711428.1">
    <property type="nucleotide sequence ID" value="NZ_SOAG01000001.1"/>
</dbReference>
<sequence>MLQPLVSVICTCFNHEKYVIKTLDSVYNQAYPFVQIIIIDDCSTDNSVIKINQWIQNKKEVVFIVNDKNIGITKSFNKAAKYAKGDFLLDLSCDDILFPHSVEKQVSAFLKCDLNQTALVFSNAELIDQNNHFLGYYFDVNQHKKVIYQIPTQDLYTYILQGEKNCICSVSALINKRVFDRLQGYDENLFFEDLDFWIRASRSYRIVYFEDFWVQKRILKDSLSFMFNRNKKHTAALHGTMYKIFEKVYDLNQNKEEDNAIVKRINTTLMNNLKMGRFLFVYKLLKLKVQFKKRKF</sequence>
<dbReference type="Gene3D" id="3.90.550.10">
    <property type="entry name" value="Spore Coat Polysaccharide Biosynthesis Protein SpsA, Chain A"/>
    <property type="match status" value="1"/>
</dbReference>
<accession>A0A4R7FC51</accession>